<accession>X6M1I0</accession>
<feature type="non-terminal residue" evidence="2">
    <location>
        <position position="1"/>
    </location>
</feature>
<name>X6M1I0_RETFI</name>
<evidence type="ECO:0000313" key="3">
    <source>
        <dbReference type="Proteomes" id="UP000023152"/>
    </source>
</evidence>
<organism evidence="2 3">
    <name type="scientific">Reticulomyxa filosa</name>
    <dbReference type="NCBI Taxonomy" id="46433"/>
    <lineage>
        <taxon>Eukaryota</taxon>
        <taxon>Sar</taxon>
        <taxon>Rhizaria</taxon>
        <taxon>Retaria</taxon>
        <taxon>Foraminifera</taxon>
        <taxon>Monothalamids</taxon>
        <taxon>Reticulomyxidae</taxon>
        <taxon>Reticulomyxa</taxon>
    </lineage>
</organism>
<sequence>RRIYKFDNNKTYSIFEDINRRNRETLRIICDVAKTQILKKILFMLFVCIITTTPNFAFLLFLLIYLFKKKLYNYYSKPFGIEKRWKQAKYLENDKTKSILLLDELGLEERSLFKNPDISFVGLSNWLLDAIKMNRVVMHRILNPTSKNWKTLRKKYFCH</sequence>
<keyword evidence="1" id="KW-0812">Transmembrane</keyword>
<keyword evidence="1" id="KW-1133">Transmembrane helix</keyword>
<evidence type="ECO:0000256" key="1">
    <source>
        <dbReference type="SAM" id="Phobius"/>
    </source>
</evidence>
<reference evidence="2 3" key="1">
    <citation type="journal article" date="2013" name="Curr. Biol.">
        <title>The Genome of the Foraminiferan Reticulomyxa filosa.</title>
        <authorList>
            <person name="Glockner G."/>
            <person name="Hulsmann N."/>
            <person name="Schleicher M."/>
            <person name="Noegel A.A."/>
            <person name="Eichinger L."/>
            <person name="Gallinger C."/>
            <person name="Pawlowski J."/>
            <person name="Sierra R."/>
            <person name="Euteneuer U."/>
            <person name="Pillet L."/>
            <person name="Moustafa A."/>
            <person name="Platzer M."/>
            <person name="Groth M."/>
            <person name="Szafranski K."/>
            <person name="Schliwa M."/>
        </authorList>
    </citation>
    <scope>NUCLEOTIDE SEQUENCE [LARGE SCALE GENOMIC DNA]</scope>
</reference>
<gene>
    <name evidence="2" type="ORF">RFI_29946</name>
</gene>
<comment type="caution">
    <text evidence="2">The sequence shown here is derived from an EMBL/GenBank/DDBJ whole genome shotgun (WGS) entry which is preliminary data.</text>
</comment>
<dbReference type="AlphaFoldDB" id="X6M1I0"/>
<proteinExistence type="predicted"/>
<protein>
    <submittedName>
        <fullName evidence="2">Uncharacterized protein</fullName>
    </submittedName>
</protein>
<dbReference type="Proteomes" id="UP000023152">
    <property type="component" value="Unassembled WGS sequence"/>
</dbReference>
<evidence type="ECO:0000313" key="2">
    <source>
        <dbReference type="EMBL" id="ETO07446.1"/>
    </source>
</evidence>
<dbReference type="EMBL" id="ASPP01026157">
    <property type="protein sequence ID" value="ETO07446.1"/>
    <property type="molecule type" value="Genomic_DNA"/>
</dbReference>
<keyword evidence="3" id="KW-1185">Reference proteome</keyword>
<keyword evidence="1" id="KW-0472">Membrane</keyword>
<feature type="transmembrane region" description="Helical" evidence="1">
    <location>
        <begin position="41"/>
        <end position="67"/>
    </location>
</feature>